<dbReference type="PANTHER" id="PTHR44688">
    <property type="entry name" value="DNA-BINDING TRANSCRIPTIONAL ACTIVATOR DEVR_DOSR"/>
    <property type="match status" value="1"/>
</dbReference>
<dbReference type="SUPFAM" id="SSF46894">
    <property type="entry name" value="C-terminal effector domain of the bipartite response regulators"/>
    <property type="match status" value="1"/>
</dbReference>
<dbReference type="InterPro" id="IPR000792">
    <property type="entry name" value="Tscrpt_reg_LuxR_C"/>
</dbReference>
<dbReference type="SUPFAM" id="SSF75516">
    <property type="entry name" value="Pheromone-binding domain of LuxR-like quorum-sensing transcription factors"/>
    <property type="match status" value="1"/>
</dbReference>
<dbReference type="Gene3D" id="1.10.10.10">
    <property type="entry name" value="Winged helix-like DNA-binding domain superfamily/Winged helix DNA-binding domain"/>
    <property type="match status" value="1"/>
</dbReference>
<dbReference type="InterPro" id="IPR005143">
    <property type="entry name" value="TF_LuxR_autoind-bd_dom"/>
</dbReference>
<dbReference type="PANTHER" id="PTHR44688:SF16">
    <property type="entry name" value="DNA-BINDING TRANSCRIPTIONAL ACTIVATOR DEVR_DOSR"/>
    <property type="match status" value="1"/>
</dbReference>
<dbReference type="SMART" id="SM00421">
    <property type="entry name" value="HTH_LUXR"/>
    <property type="match status" value="1"/>
</dbReference>
<dbReference type="InterPro" id="IPR036388">
    <property type="entry name" value="WH-like_DNA-bd_sf"/>
</dbReference>
<gene>
    <name evidence="5" type="ORF">M9980_01285</name>
</gene>
<dbReference type="InterPro" id="IPR036693">
    <property type="entry name" value="TF_LuxR_autoind-bd_dom_sf"/>
</dbReference>
<dbReference type="Pfam" id="PF03472">
    <property type="entry name" value="Autoind_bind"/>
    <property type="match status" value="1"/>
</dbReference>
<dbReference type="Gene3D" id="3.30.450.80">
    <property type="entry name" value="Transcription factor LuxR-like, autoinducer-binding domain"/>
    <property type="match status" value="1"/>
</dbReference>
<reference evidence="5" key="1">
    <citation type="submission" date="2022-05" db="EMBL/GenBank/DDBJ databases">
        <title>Sphingomonas sp. strain RMG20 Genome sequencing and assembly.</title>
        <authorList>
            <person name="Kim I."/>
        </authorList>
    </citation>
    <scope>NUCLEOTIDE SEQUENCE</scope>
    <source>
        <strain evidence="5">RMG20</strain>
    </source>
</reference>
<protein>
    <submittedName>
        <fullName evidence="5">Autoinducer binding domain-containing protein</fullName>
    </submittedName>
</protein>
<dbReference type="EMBL" id="CP098401">
    <property type="protein sequence ID" value="URW75895.1"/>
    <property type="molecule type" value="Genomic_DNA"/>
</dbReference>
<name>A0ABY4TVJ5_9SPHN</name>
<dbReference type="CDD" id="cd06170">
    <property type="entry name" value="LuxR_C_like"/>
    <property type="match status" value="1"/>
</dbReference>
<evidence type="ECO:0000313" key="6">
    <source>
        <dbReference type="Proteomes" id="UP001055580"/>
    </source>
</evidence>
<dbReference type="InterPro" id="IPR016032">
    <property type="entry name" value="Sig_transdc_resp-reg_C-effctor"/>
</dbReference>
<evidence type="ECO:0000256" key="1">
    <source>
        <dbReference type="ARBA" id="ARBA00023015"/>
    </source>
</evidence>
<evidence type="ECO:0000313" key="5">
    <source>
        <dbReference type="EMBL" id="URW75895.1"/>
    </source>
</evidence>
<evidence type="ECO:0000256" key="2">
    <source>
        <dbReference type="ARBA" id="ARBA00023125"/>
    </source>
</evidence>
<dbReference type="RefSeq" id="WP_250752544.1">
    <property type="nucleotide sequence ID" value="NZ_CP098401.1"/>
</dbReference>
<evidence type="ECO:0000259" key="4">
    <source>
        <dbReference type="PROSITE" id="PS50043"/>
    </source>
</evidence>
<keyword evidence="6" id="KW-1185">Reference proteome</keyword>
<evidence type="ECO:0000256" key="3">
    <source>
        <dbReference type="ARBA" id="ARBA00023163"/>
    </source>
</evidence>
<dbReference type="Proteomes" id="UP001055580">
    <property type="component" value="Chromosome"/>
</dbReference>
<sequence>MSASCGNYSHFIGNKQNIFRKSREEFARDWIDHLQRRESVDVPSKISQSTAVPDVVAGLRQSLAGIGGTDDAGRLLIAAAAALGFDYLALAEHGDLSDTQRSLALISNYPASWQKVFVTRRLDRIDPVQQACQTQVSGFCWSALNTLIALRPEQSALLSESRHYGLGAGFTVPLHLPGARAASCSFAVRAGAVLPRESLWAADLVARMIFDHLRAAATPTRPTRLSPRQRACVALMAAGLTDRGIARRLSLSEETVTKYLNAARRRYGLARRTQLVAAALRDGVIGYEDLALD</sequence>
<feature type="domain" description="HTH luxR-type" evidence="4">
    <location>
        <begin position="218"/>
        <end position="283"/>
    </location>
</feature>
<accession>A0ABY4TVJ5</accession>
<keyword evidence="1" id="KW-0805">Transcription regulation</keyword>
<proteinExistence type="predicted"/>
<organism evidence="5 6">
    <name type="scientific">Sphingomonas donggukensis</name>
    <dbReference type="NCBI Taxonomy" id="2949093"/>
    <lineage>
        <taxon>Bacteria</taxon>
        <taxon>Pseudomonadati</taxon>
        <taxon>Pseudomonadota</taxon>
        <taxon>Alphaproteobacteria</taxon>
        <taxon>Sphingomonadales</taxon>
        <taxon>Sphingomonadaceae</taxon>
        <taxon>Sphingomonas</taxon>
    </lineage>
</organism>
<dbReference type="Pfam" id="PF00196">
    <property type="entry name" value="GerE"/>
    <property type="match status" value="1"/>
</dbReference>
<keyword evidence="2" id="KW-0238">DNA-binding</keyword>
<keyword evidence="3" id="KW-0804">Transcription</keyword>
<dbReference type="PROSITE" id="PS50043">
    <property type="entry name" value="HTH_LUXR_2"/>
    <property type="match status" value="1"/>
</dbReference>